<proteinExistence type="predicted"/>
<dbReference type="PROSITE" id="PS01124">
    <property type="entry name" value="HTH_ARAC_FAMILY_2"/>
    <property type="match status" value="1"/>
</dbReference>
<evidence type="ECO:0000259" key="4">
    <source>
        <dbReference type="PROSITE" id="PS01124"/>
    </source>
</evidence>
<keyword evidence="1" id="KW-0805">Transcription regulation</keyword>
<dbReference type="SMART" id="SM00342">
    <property type="entry name" value="HTH_ARAC"/>
    <property type="match status" value="1"/>
</dbReference>
<dbReference type="Proteomes" id="UP000295627">
    <property type="component" value="Unassembled WGS sequence"/>
</dbReference>
<reference evidence="5 6" key="1">
    <citation type="journal article" date="2019" name="Sci. Rep.">
        <title>Extended insight into the Mycobacterium chelonae-abscessus complex through whole genome sequencing of Mycobacterium salmoniphilum outbreak and Mycobacterium salmoniphilum-like strains.</title>
        <authorList>
            <person name="Behra P.R.K."/>
            <person name="Das S."/>
            <person name="Pettersson B.M.F."/>
            <person name="Shirreff L."/>
            <person name="DuCote T."/>
            <person name="Jacobsson K.G."/>
            <person name="Ennis D.G."/>
            <person name="Kirsebom L.A."/>
        </authorList>
    </citation>
    <scope>NUCLEOTIDE SEQUENCE [LARGE SCALE GENOMIC DNA]</scope>
    <source>
        <strain evidence="5 6">DSM 45524</strain>
    </source>
</reference>
<dbReference type="Pfam" id="PF12833">
    <property type="entry name" value="HTH_18"/>
    <property type="match status" value="1"/>
</dbReference>
<protein>
    <submittedName>
        <fullName evidence="5">AraC family transcriptional regulator</fullName>
    </submittedName>
</protein>
<evidence type="ECO:0000313" key="5">
    <source>
        <dbReference type="EMBL" id="TDH17963.1"/>
    </source>
</evidence>
<dbReference type="InterPro" id="IPR050204">
    <property type="entry name" value="AraC_XylS_family_regulators"/>
</dbReference>
<comment type="caution">
    <text evidence="5">The sequence shown here is derived from an EMBL/GenBank/DDBJ whole genome shotgun (WGS) entry which is preliminary data.</text>
</comment>
<dbReference type="PANTHER" id="PTHR46796">
    <property type="entry name" value="HTH-TYPE TRANSCRIPTIONAL ACTIVATOR RHAS-RELATED"/>
    <property type="match status" value="1"/>
</dbReference>
<organism evidence="5 6">
    <name type="scientific">Mycobacteroides franklinii</name>
    <dbReference type="NCBI Taxonomy" id="948102"/>
    <lineage>
        <taxon>Bacteria</taxon>
        <taxon>Bacillati</taxon>
        <taxon>Actinomycetota</taxon>
        <taxon>Actinomycetes</taxon>
        <taxon>Mycobacteriales</taxon>
        <taxon>Mycobacteriaceae</taxon>
        <taxon>Mycobacteroides</taxon>
    </lineage>
</organism>
<evidence type="ECO:0000256" key="3">
    <source>
        <dbReference type="ARBA" id="ARBA00023163"/>
    </source>
</evidence>
<dbReference type="InterPro" id="IPR009057">
    <property type="entry name" value="Homeodomain-like_sf"/>
</dbReference>
<dbReference type="SUPFAM" id="SSF46689">
    <property type="entry name" value="Homeodomain-like"/>
    <property type="match status" value="2"/>
</dbReference>
<dbReference type="AlphaFoldDB" id="A0A4R5P4Y2"/>
<evidence type="ECO:0000256" key="1">
    <source>
        <dbReference type="ARBA" id="ARBA00023015"/>
    </source>
</evidence>
<dbReference type="EMBL" id="RXLR01000024">
    <property type="protein sequence ID" value="TDH17963.1"/>
    <property type="molecule type" value="Genomic_DNA"/>
</dbReference>
<accession>A0A4R5P4Y2</accession>
<dbReference type="PROSITE" id="PS00041">
    <property type="entry name" value="HTH_ARAC_FAMILY_1"/>
    <property type="match status" value="1"/>
</dbReference>
<dbReference type="InterPro" id="IPR018060">
    <property type="entry name" value="HTH_AraC"/>
</dbReference>
<keyword evidence="3" id="KW-0804">Transcription</keyword>
<dbReference type="InterPro" id="IPR018062">
    <property type="entry name" value="HTH_AraC-typ_CS"/>
</dbReference>
<evidence type="ECO:0000313" key="6">
    <source>
        <dbReference type="Proteomes" id="UP000295627"/>
    </source>
</evidence>
<dbReference type="InterPro" id="IPR020449">
    <property type="entry name" value="Tscrpt_reg_AraC-type_HTH"/>
</dbReference>
<dbReference type="GO" id="GO:0003700">
    <property type="term" value="F:DNA-binding transcription factor activity"/>
    <property type="evidence" value="ECO:0007669"/>
    <property type="project" value="InterPro"/>
</dbReference>
<dbReference type="PRINTS" id="PR00032">
    <property type="entry name" value="HTHARAC"/>
</dbReference>
<feature type="domain" description="HTH araC/xylS-type" evidence="4">
    <location>
        <begin position="197"/>
        <end position="295"/>
    </location>
</feature>
<dbReference type="GO" id="GO:0043565">
    <property type="term" value="F:sequence-specific DNA binding"/>
    <property type="evidence" value="ECO:0007669"/>
    <property type="project" value="InterPro"/>
</dbReference>
<keyword evidence="2" id="KW-0238">DNA-binding</keyword>
<dbReference type="PANTHER" id="PTHR46796:SF6">
    <property type="entry name" value="ARAC SUBFAMILY"/>
    <property type="match status" value="1"/>
</dbReference>
<dbReference type="Gene3D" id="1.10.10.60">
    <property type="entry name" value="Homeodomain-like"/>
    <property type="match status" value="1"/>
</dbReference>
<gene>
    <name evidence="5" type="ORF">EJ571_24860</name>
</gene>
<sequence>MWDDSLCDMAPGLGHGVRRAGISMRLTPAATMTSPAEIDFSFISQDIDGSFDCTFRQPHHLVLVHLAGNLEAKEYELEKAGSRRIQTPTIGSAWVLPAEQHGSGNAIGHTTAQYCQLTVPHKAFGSRDLLPTVGPDPLLHQLVARIGSVRDRDDVPARLLREALTETVLRHLADRYGTPVPQRQDGSPTELDQTAQAAIVEFLADSLDSNISLQDMADFTQMPVRLFVKAFTSAFHTTPHQYILDQRIAQAKALLSTTTLPITEISANLGFSSPSHLTTTFKNRVGVTPNQYRQVS</sequence>
<evidence type="ECO:0000256" key="2">
    <source>
        <dbReference type="ARBA" id="ARBA00023125"/>
    </source>
</evidence>
<name>A0A4R5P4Y2_9MYCO</name>